<dbReference type="EMBL" id="PKMF04000087">
    <property type="protein sequence ID" value="KAK7851420.1"/>
    <property type="molecule type" value="Genomic_DNA"/>
</dbReference>
<dbReference type="Pfam" id="PF00067">
    <property type="entry name" value="p450"/>
    <property type="match status" value="1"/>
</dbReference>
<feature type="region of interest" description="Disordered" evidence="1">
    <location>
        <begin position="99"/>
        <end position="120"/>
    </location>
</feature>
<protein>
    <submittedName>
        <fullName evidence="2">Flavonoid 3'-monooxygenase</fullName>
    </submittedName>
</protein>
<accession>A0AAW0LIG1</accession>
<evidence type="ECO:0000256" key="1">
    <source>
        <dbReference type="SAM" id="MobiDB-lite"/>
    </source>
</evidence>
<dbReference type="GO" id="GO:0005506">
    <property type="term" value="F:iron ion binding"/>
    <property type="evidence" value="ECO:0007669"/>
    <property type="project" value="InterPro"/>
</dbReference>
<dbReference type="GO" id="GO:0016705">
    <property type="term" value="F:oxidoreductase activity, acting on paired donors, with incorporation or reduction of molecular oxygen"/>
    <property type="evidence" value="ECO:0007669"/>
    <property type="project" value="InterPro"/>
</dbReference>
<evidence type="ECO:0000313" key="3">
    <source>
        <dbReference type="Proteomes" id="UP000237347"/>
    </source>
</evidence>
<gene>
    <name evidence="2" type="primary">CYP75B2</name>
    <name evidence="2" type="ORF">CFP56_041925</name>
</gene>
<dbReference type="GO" id="GO:0004497">
    <property type="term" value="F:monooxygenase activity"/>
    <property type="evidence" value="ECO:0007669"/>
    <property type="project" value="InterPro"/>
</dbReference>
<evidence type="ECO:0000313" key="2">
    <source>
        <dbReference type="EMBL" id="KAK7851420.1"/>
    </source>
</evidence>
<dbReference type="SUPFAM" id="SSF48264">
    <property type="entry name" value="Cytochrome P450"/>
    <property type="match status" value="1"/>
</dbReference>
<dbReference type="Proteomes" id="UP000237347">
    <property type="component" value="Unassembled WGS sequence"/>
</dbReference>
<dbReference type="PANTHER" id="PTHR47951:SF7">
    <property type="entry name" value="FLAVONOID 3',5'-HYDROXYLASE-LIKE ISOFORM X1"/>
    <property type="match status" value="1"/>
</dbReference>
<organism evidence="2 3">
    <name type="scientific">Quercus suber</name>
    <name type="common">Cork oak</name>
    <dbReference type="NCBI Taxonomy" id="58331"/>
    <lineage>
        <taxon>Eukaryota</taxon>
        <taxon>Viridiplantae</taxon>
        <taxon>Streptophyta</taxon>
        <taxon>Embryophyta</taxon>
        <taxon>Tracheophyta</taxon>
        <taxon>Spermatophyta</taxon>
        <taxon>Magnoliopsida</taxon>
        <taxon>eudicotyledons</taxon>
        <taxon>Gunneridae</taxon>
        <taxon>Pentapetalae</taxon>
        <taxon>rosids</taxon>
        <taxon>fabids</taxon>
        <taxon>Fagales</taxon>
        <taxon>Fagaceae</taxon>
        <taxon>Quercus</taxon>
    </lineage>
</organism>
<sequence length="174" mass="19189">MAELMQHPEAMRRVNEELTEFVGLDSLVEESHFPKLHYLDAVIKKTFRLHPALPLLVPRCPSQSSTVGGYYIPKGPYDENAISTPPYEATRAAMGGSRLVPRKGRYPSSGKPRGPGGNGGFLDFLAAHKNQNNTANIETKAVKFALESSSLSLLALHHRDHMAETVFNMPGFMN</sequence>
<dbReference type="InterPro" id="IPR001128">
    <property type="entry name" value="Cyt_P450"/>
</dbReference>
<feature type="non-terminal residue" evidence="2">
    <location>
        <position position="174"/>
    </location>
</feature>
<dbReference type="PANTHER" id="PTHR47951">
    <property type="entry name" value="OS08G0547900 PROTEIN"/>
    <property type="match status" value="1"/>
</dbReference>
<dbReference type="InterPro" id="IPR036396">
    <property type="entry name" value="Cyt_P450_sf"/>
</dbReference>
<keyword evidence="3" id="KW-1185">Reference proteome</keyword>
<comment type="caution">
    <text evidence="2">The sequence shown here is derived from an EMBL/GenBank/DDBJ whole genome shotgun (WGS) entry which is preliminary data.</text>
</comment>
<name>A0AAW0LIG1_QUESU</name>
<dbReference type="GO" id="GO:0020037">
    <property type="term" value="F:heme binding"/>
    <property type="evidence" value="ECO:0007669"/>
    <property type="project" value="InterPro"/>
</dbReference>
<dbReference type="AlphaFoldDB" id="A0AAW0LIG1"/>
<proteinExistence type="predicted"/>
<reference evidence="2 3" key="1">
    <citation type="journal article" date="2018" name="Sci. Data">
        <title>The draft genome sequence of cork oak.</title>
        <authorList>
            <person name="Ramos A.M."/>
            <person name="Usie A."/>
            <person name="Barbosa P."/>
            <person name="Barros P.M."/>
            <person name="Capote T."/>
            <person name="Chaves I."/>
            <person name="Simoes F."/>
            <person name="Abreu I."/>
            <person name="Carrasquinho I."/>
            <person name="Faro C."/>
            <person name="Guimaraes J.B."/>
            <person name="Mendonca D."/>
            <person name="Nobrega F."/>
            <person name="Rodrigues L."/>
            <person name="Saibo N.J.M."/>
            <person name="Varela M.C."/>
            <person name="Egas C."/>
            <person name="Matos J."/>
            <person name="Miguel C.M."/>
            <person name="Oliveira M.M."/>
            <person name="Ricardo C.P."/>
            <person name="Goncalves S."/>
        </authorList>
    </citation>
    <scope>NUCLEOTIDE SEQUENCE [LARGE SCALE GENOMIC DNA]</scope>
    <source>
        <strain evidence="3">cv. HL8</strain>
    </source>
</reference>
<dbReference type="Gene3D" id="1.10.630.10">
    <property type="entry name" value="Cytochrome P450"/>
    <property type="match status" value="1"/>
</dbReference>